<dbReference type="Proteomes" id="UP000184245">
    <property type="component" value="Unassembled WGS sequence"/>
</dbReference>
<proteinExistence type="predicted"/>
<accession>A0A1M4ZYL4</accession>
<evidence type="ECO:0000313" key="2">
    <source>
        <dbReference type="Proteomes" id="UP000184245"/>
    </source>
</evidence>
<dbReference type="AlphaFoldDB" id="A0A1M4ZYL4"/>
<sequence>MLLYDGYGSEEVVGDLAIQGEKHILYIRKIKLILYNPTLGNVINAVNADDEGVDIQLNENGEITQIGDVQSNETGHWKILIDNIGVHKNNVWHIPAQNYQGFTFVWNEKN</sequence>
<protein>
    <submittedName>
        <fullName evidence="1">Uncharacterized protein</fullName>
    </submittedName>
</protein>
<keyword evidence="2" id="KW-1185">Reference proteome</keyword>
<organism evidence="1 2">
    <name type="scientific">Lactonifactor longoviformis DSM 17459</name>
    <dbReference type="NCBI Taxonomy" id="1122155"/>
    <lineage>
        <taxon>Bacteria</taxon>
        <taxon>Bacillati</taxon>
        <taxon>Bacillota</taxon>
        <taxon>Clostridia</taxon>
        <taxon>Eubacteriales</taxon>
        <taxon>Clostridiaceae</taxon>
        <taxon>Lactonifactor</taxon>
    </lineage>
</organism>
<reference evidence="1 2" key="1">
    <citation type="submission" date="2016-11" db="EMBL/GenBank/DDBJ databases">
        <authorList>
            <person name="Jaros S."/>
            <person name="Januszkiewicz K."/>
            <person name="Wedrychowicz H."/>
        </authorList>
    </citation>
    <scope>NUCLEOTIDE SEQUENCE [LARGE SCALE GENOMIC DNA]</scope>
    <source>
        <strain evidence="1 2">DSM 17459</strain>
    </source>
</reference>
<name>A0A1M4ZYL4_9CLOT</name>
<evidence type="ECO:0000313" key="1">
    <source>
        <dbReference type="EMBL" id="SHF22947.1"/>
    </source>
</evidence>
<dbReference type="EMBL" id="FQVI01000017">
    <property type="protein sequence ID" value="SHF22947.1"/>
    <property type="molecule type" value="Genomic_DNA"/>
</dbReference>
<gene>
    <name evidence="1" type="ORF">SAMN02745158_02959</name>
</gene>